<dbReference type="GO" id="GO:0003700">
    <property type="term" value="F:DNA-binding transcription factor activity"/>
    <property type="evidence" value="ECO:0007669"/>
    <property type="project" value="InterPro"/>
</dbReference>
<dbReference type="Pfam" id="PF00126">
    <property type="entry name" value="HTH_1"/>
    <property type="match status" value="1"/>
</dbReference>
<evidence type="ECO:0000313" key="6">
    <source>
        <dbReference type="EMBL" id="KAE8758079.1"/>
    </source>
</evidence>
<organism evidence="6 7">
    <name type="scientific">Paraburkholderia madseniana</name>
    <dbReference type="NCBI Taxonomy" id="2599607"/>
    <lineage>
        <taxon>Bacteria</taxon>
        <taxon>Pseudomonadati</taxon>
        <taxon>Pseudomonadota</taxon>
        <taxon>Betaproteobacteria</taxon>
        <taxon>Burkholderiales</taxon>
        <taxon>Burkholderiaceae</taxon>
        <taxon>Paraburkholderia</taxon>
    </lineage>
</organism>
<evidence type="ECO:0000256" key="1">
    <source>
        <dbReference type="ARBA" id="ARBA00009437"/>
    </source>
</evidence>
<dbReference type="EMBL" id="VOSW01000038">
    <property type="protein sequence ID" value="KAE8758079.1"/>
    <property type="molecule type" value="Genomic_DNA"/>
</dbReference>
<evidence type="ECO:0000313" key="7">
    <source>
        <dbReference type="Proteomes" id="UP000463700"/>
    </source>
</evidence>
<accession>A0A6N6WDL7</accession>
<dbReference type="Pfam" id="PF03466">
    <property type="entry name" value="LysR_substrate"/>
    <property type="match status" value="1"/>
</dbReference>
<dbReference type="CDD" id="cd08432">
    <property type="entry name" value="PBP2_GcdR_TrpI_HvrB_AmpR_like"/>
    <property type="match status" value="1"/>
</dbReference>
<dbReference type="InterPro" id="IPR036390">
    <property type="entry name" value="WH_DNA-bd_sf"/>
</dbReference>
<dbReference type="RefSeq" id="WP_154562014.1">
    <property type="nucleotide sequence ID" value="NZ_JAMXWG010000001.1"/>
</dbReference>
<dbReference type="PANTHER" id="PTHR30537:SF26">
    <property type="entry name" value="GLYCINE CLEAVAGE SYSTEM TRANSCRIPTIONAL ACTIVATOR"/>
    <property type="match status" value="1"/>
</dbReference>
<dbReference type="GO" id="GO:0043565">
    <property type="term" value="F:sequence-specific DNA binding"/>
    <property type="evidence" value="ECO:0007669"/>
    <property type="project" value="TreeGrafter"/>
</dbReference>
<reference evidence="6 7" key="1">
    <citation type="journal article" date="2020" name="Int. J. Syst. Evol. Microbiol.">
        <title>Paraburkholderia madseniana sp. nov., a phenolic acid-degrading bacterium isolated from acidic forest soil.</title>
        <authorList>
            <person name="Wilhelm R.C."/>
            <person name="Murphy S.J.L."/>
            <person name="Feriancek N.M."/>
            <person name="Karasz D.C."/>
            <person name="DeRito C.M."/>
            <person name="Newman J.D."/>
            <person name="Buckley D.H."/>
        </authorList>
    </citation>
    <scope>NUCLEOTIDE SEQUENCE [LARGE SCALE GENOMIC DNA]</scope>
    <source>
        <strain evidence="6 7">RP11</strain>
    </source>
</reference>
<dbReference type="SUPFAM" id="SSF46785">
    <property type="entry name" value="Winged helix' DNA-binding domain"/>
    <property type="match status" value="1"/>
</dbReference>
<dbReference type="Proteomes" id="UP000463700">
    <property type="component" value="Unassembled WGS sequence"/>
</dbReference>
<dbReference type="InterPro" id="IPR036388">
    <property type="entry name" value="WH-like_DNA-bd_sf"/>
</dbReference>
<keyword evidence="3" id="KW-0238">DNA-binding</keyword>
<keyword evidence="4" id="KW-0804">Transcription</keyword>
<sequence length="330" mass="37299">MNPLPISFRQQGFSMRRGVPSLSALQAFEAAARHESFSKAAVELSQTHGAVCKKVNELEAHLGIPLFERVRQRLVLSAAGAEYARRIRVHLDQIRRDTLELMRQQSEVKIQLAVGVTFASQWLIPRLHDFYEFNPDLQLHIMGRDQPTFFDNSSFDAAIYFGQSLWPAMPGQPLVSDDRILAVCAPGLIGGRESLSSERISALPWIHTRDLPRAWLAWSESASTQVTEHSAANQHYDMFIMAINAAISGLGVALLPRILIERELRSGALVQVHPHSIPNPETVYYSFPEQKRDWEPLKRFDQWLCAAVRDYREGCQRDRTAAFEATLAPN</sequence>
<gene>
    <name evidence="6" type="ORF">FSO04_20805</name>
</gene>
<dbReference type="OrthoDB" id="9178397at2"/>
<dbReference type="GO" id="GO:0006351">
    <property type="term" value="P:DNA-templated transcription"/>
    <property type="evidence" value="ECO:0007669"/>
    <property type="project" value="TreeGrafter"/>
</dbReference>
<evidence type="ECO:0000256" key="4">
    <source>
        <dbReference type="ARBA" id="ARBA00023163"/>
    </source>
</evidence>
<dbReference type="InterPro" id="IPR000847">
    <property type="entry name" value="LysR_HTH_N"/>
</dbReference>
<dbReference type="InterPro" id="IPR058163">
    <property type="entry name" value="LysR-type_TF_proteobact-type"/>
</dbReference>
<evidence type="ECO:0000256" key="3">
    <source>
        <dbReference type="ARBA" id="ARBA00023125"/>
    </source>
</evidence>
<protein>
    <submittedName>
        <fullName evidence="6">LysR family transcriptional regulator</fullName>
    </submittedName>
</protein>
<proteinExistence type="inferred from homology"/>
<dbReference type="AlphaFoldDB" id="A0A6N6WDL7"/>
<feature type="domain" description="HTH lysR-type" evidence="5">
    <location>
        <begin position="20"/>
        <end position="77"/>
    </location>
</feature>
<dbReference type="InterPro" id="IPR005119">
    <property type="entry name" value="LysR_subst-bd"/>
</dbReference>
<dbReference type="PANTHER" id="PTHR30537">
    <property type="entry name" value="HTH-TYPE TRANSCRIPTIONAL REGULATOR"/>
    <property type="match status" value="1"/>
</dbReference>
<dbReference type="Gene3D" id="3.40.190.10">
    <property type="entry name" value="Periplasmic binding protein-like II"/>
    <property type="match status" value="2"/>
</dbReference>
<dbReference type="SUPFAM" id="SSF53850">
    <property type="entry name" value="Periplasmic binding protein-like II"/>
    <property type="match status" value="1"/>
</dbReference>
<keyword evidence="2" id="KW-0805">Transcription regulation</keyword>
<comment type="similarity">
    <text evidence="1">Belongs to the LysR transcriptional regulatory family.</text>
</comment>
<evidence type="ECO:0000259" key="5">
    <source>
        <dbReference type="PROSITE" id="PS50931"/>
    </source>
</evidence>
<comment type="caution">
    <text evidence="6">The sequence shown here is derived from an EMBL/GenBank/DDBJ whole genome shotgun (WGS) entry which is preliminary data.</text>
</comment>
<name>A0A6N6WDL7_9BURK</name>
<dbReference type="PROSITE" id="PS50931">
    <property type="entry name" value="HTH_LYSR"/>
    <property type="match status" value="1"/>
</dbReference>
<evidence type="ECO:0000256" key="2">
    <source>
        <dbReference type="ARBA" id="ARBA00023015"/>
    </source>
</evidence>
<dbReference type="Gene3D" id="1.10.10.10">
    <property type="entry name" value="Winged helix-like DNA-binding domain superfamily/Winged helix DNA-binding domain"/>
    <property type="match status" value="1"/>
</dbReference>